<protein>
    <recommendedName>
        <fullName evidence="3">RNase H type-1 domain-containing protein</fullName>
    </recommendedName>
</protein>
<name>A0A2P5VW53_GOSBA</name>
<dbReference type="AlphaFoldDB" id="A0A2P5VW53"/>
<dbReference type="Gene3D" id="3.30.420.10">
    <property type="entry name" value="Ribonuclease H-like superfamily/Ribonuclease H"/>
    <property type="match status" value="1"/>
</dbReference>
<proteinExistence type="predicted"/>
<dbReference type="SUPFAM" id="SSF53098">
    <property type="entry name" value="Ribonuclease H-like"/>
    <property type="match status" value="1"/>
</dbReference>
<dbReference type="OrthoDB" id="931425at2759"/>
<dbReference type="GO" id="GO:0003676">
    <property type="term" value="F:nucleic acid binding"/>
    <property type="evidence" value="ECO:0007669"/>
    <property type="project" value="InterPro"/>
</dbReference>
<dbReference type="InterPro" id="IPR036397">
    <property type="entry name" value="RNaseH_sf"/>
</dbReference>
<dbReference type="InterPro" id="IPR012337">
    <property type="entry name" value="RNaseH-like_sf"/>
</dbReference>
<organism evidence="1 2">
    <name type="scientific">Gossypium barbadense</name>
    <name type="common">Sea Island cotton</name>
    <name type="synonym">Hibiscus barbadensis</name>
    <dbReference type="NCBI Taxonomy" id="3634"/>
    <lineage>
        <taxon>Eukaryota</taxon>
        <taxon>Viridiplantae</taxon>
        <taxon>Streptophyta</taxon>
        <taxon>Embryophyta</taxon>
        <taxon>Tracheophyta</taxon>
        <taxon>Spermatophyta</taxon>
        <taxon>Magnoliopsida</taxon>
        <taxon>eudicotyledons</taxon>
        <taxon>Gunneridae</taxon>
        <taxon>Pentapetalae</taxon>
        <taxon>rosids</taxon>
        <taxon>malvids</taxon>
        <taxon>Malvales</taxon>
        <taxon>Malvaceae</taxon>
        <taxon>Malvoideae</taxon>
        <taxon>Gossypium</taxon>
    </lineage>
</organism>
<accession>A0A2P5VW53</accession>
<reference evidence="1 2" key="1">
    <citation type="submission" date="2015-01" db="EMBL/GenBank/DDBJ databases">
        <title>Genome of allotetraploid Gossypium barbadense reveals genomic plasticity and fiber elongation in cotton evolution.</title>
        <authorList>
            <person name="Chen X."/>
            <person name="Liu X."/>
            <person name="Zhao B."/>
            <person name="Zheng H."/>
            <person name="Hu Y."/>
            <person name="Lu G."/>
            <person name="Yang C."/>
            <person name="Chen J."/>
            <person name="Shan C."/>
            <person name="Zhang L."/>
            <person name="Zhou Y."/>
            <person name="Wang L."/>
            <person name="Guo W."/>
            <person name="Bai Y."/>
            <person name="Ruan J."/>
            <person name="Shangguan X."/>
            <person name="Mao Y."/>
            <person name="Jiang J."/>
            <person name="Zhu Y."/>
            <person name="Lei J."/>
            <person name="Kang H."/>
            <person name="Chen S."/>
            <person name="He X."/>
            <person name="Wang R."/>
            <person name="Wang Y."/>
            <person name="Chen J."/>
            <person name="Wang L."/>
            <person name="Yu S."/>
            <person name="Wang B."/>
            <person name="Wei J."/>
            <person name="Song S."/>
            <person name="Lu X."/>
            <person name="Gao Z."/>
            <person name="Gu W."/>
            <person name="Deng X."/>
            <person name="Ma D."/>
            <person name="Wang S."/>
            <person name="Liang W."/>
            <person name="Fang L."/>
            <person name="Cai C."/>
            <person name="Zhu X."/>
            <person name="Zhou B."/>
            <person name="Zhang Y."/>
            <person name="Chen Z."/>
            <person name="Xu S."/>
            <person name="Zhu R."/>
            <person name="Wang S."/>
            <person name="Zhang T."/>
            <person name="Zhao G."/>
        </authorList>
    </citation>
    <scope>NUCLEOTIDE SEQUENCE [LARGE SCALE GENOMIC DNA]</scope>
    <source>
        <strain evidence="2">cv. Xinhai21</strain>
        <tissue evidence="1">Leaf</tissue>
    </source>
</reference>
<evidence type="ECO:0008006" key="3">
    <source>
        <dbReference type="Google" id="ProtNLM"/>
    </source>
</evidence>
<evidence type="ECO:0000313" key="2">
    <source>
        <dbReference type="Proteomes" id="UP000239757"/>
    </source>
</evidence>
<sequence length="134" mass="14989">MGCGGILRDNDGHLRGIFFGLLGHLDSHIAEVIAICTAFKLYVESQWFGKFGLVIESESMVAVAWIRNKKLDLSHNKISRAIPKCFTNSSAMATKFKHDAAQWSCYFIRSPLTFECIIGVETMNIISHQDLLPV</sequence>
<evidence type="ECO:0000313" key="1">
    <source>
        <dbReference type="EMBL" id="PPR83029.1"/>
    </source>
</evidence>
<dbReference type="EMBL" id="KZ670558">
    <property type="protein sequence ID" value="PPR83029.1"/>
    <property type="molecule type" value="Genomic_DNA"/>
</dbReference>
<dbReference type="Proteomes" id="UP000239757">
    <property type="component" value="Unassembled WGS sequence"/>
</dbReference>
<gene>
    <name evidence="1" type="ORF">GOBAR_AA37684</name>
</gene>